<feature type="region of interest" description="Disordered" evidence="7">
    <location>
        <begin position="1"/>
        <end position="31"/>
    </location>
</feature>
<dbReference type="PANTHER" id="PTHR46174:SF1">
    <property type="entry name" value="CXXC-TYPE ZINC FINGER PROTEIN 1"/>
    <property type="match status" value="1"/>
</dbReference>
<proteinExistence type="predicted"/>
<dbReference type="AlphaFoldDB" id="A0A6A6RE68"/>
<feature type="region of interest" description="Disordered" evidence="7">
    <location>
        <begin position="357"/>
        <end position="401"/>
    </location>
</feature>
<keyword evidence="4" id="KW-0862">Zinc</keyword>
<dbReference type="InterPro" id="IPR019786">
    <property type="entry name" value="Zinc_finger_PHD-type_CS"/>
</dbReference>
<dbReference type="InterPro" id="IPR011011">
    <property type="entry name" value="Znf_FYVE_PHD"/>
</dbReference>
<feature type="domain" description="PHD-type" evidence="8">
    <location>
        <begin position="260"/>
        <end position="311"/>
    </location>
</feature>
<accession>A0A6A6RE68</accession>
<dbReference type="OrthoDB" id="436852at2759"/>
<feature type="compositionally biased region" description="Acidic residues" evidence="7">
    <location>
        <begin position="551"/>
        <end position="566"/>
    </location>
</feature>
<dbReference type="Gene3D" id="3.30.40.10">
    <property type="entry name" value="Zinc/RING finger domain, C3HC4 (zinc finger)"/>
    <property type="match status" value="1"/>
</dbReference>
<evidence type="ECO:0000259" key="8">
    <source>
        <dbReference type="PROSITE" id="PS50016"/>
    </source>
</evidence>
<dbReference type="EMBL" id="MU004181">
    <property type="protein sequence ID" value="KAF2502861.1"/>
    <property type="molecule type" value="Genomic_DNA"/>
</dbReference>
<evidence type="ECO:0000256" key="1">
    <source>
        <dbReference type="ARBA" id="ARBA00004123"/>
    </source>
</evidence>
<dbReference type="Proteomes" id="UP000799750">
    <property type="component" value="Unassembled WGS sequence"/>
</dbReference>
<dbReference type="Pfam" id="PF00628">
    <property type="entry name" value="PHD"/>
    <property type="match status" value="1"/>
</dbReference>
<dbReference type="InterPro" id="IPR001965">
    <property type="entry name" value="Znf_PHD"/>
</dbReference>
<evidence type="ECO:0000313" key="9">
    <source>
        <dbReference type="EMBL" id="KAF2502861.1"/>
    </source>
</evidence>
<keyword evidence="10" id="KW-1185">Reference proteome</keyword>
<feature type="compositionally biased region" description="Polar residues" evidence="7">
    <location>
        <begin position="205"/>
        <end position="232"/>
    </location>
</feature>
<evidence type="ECO:0000256" key="7">
    <source>
        <dbReference type="SAM" id="MobiDB-lite"/>
    </source>
</evidence>
<name>A0A6A6RE68_9PEZI</name>
<protein>
    <recommendedName>
        <fullName evidence="8">PHD-type domain-containing protein</fullName>
    </recommendedName>
</protein>
<evidence type="ECO:0000313" key="10">
    <source>
        <dbReference type="Proteomes" id="UP000799750"/>
    </source>
</evidence>
<feature type="region of interest" description="Disordered" evidence="7">
    <location>
        <begin position="56"/>
        <end position="77"/>
    </location>
</feature>
<dbReference type="GO" id="GO:0008270">
    <property type="term" value="F:zinc ion binding"/>
    <property type="evidence" value="ECO:0007669"/>
    <property type="project" value="UniProtKB-KW"/>
</dbReference>
<evidence type="ECO:0000256" key="3">
    <source>
        <dbReference type="ARBA" id="ARBA00022771"/>
    </source>
</evidence>
<evidence type="ECO:0000256" key="5">
    <source>
        <dbReference type="ARBA" id="ARBA00023242"/>
    </source>
</evidence>
<gene>
    <name evidence="9" type="ORF">BU16DRAFT_449441</name>
</gene>
<keyword evidence="2" id="KW-0479">Metal-binding</keyword>
<dbReference type="SUPFAM" id="SSF57903">
    <property type="entry name" value="FYVE/PHD zinc finger"/>
    <property type="match status" value="1"/>
</dbReference>
<feature type="region of interest" description="Disordered" evidence="7">
    <location>
        <begin position="550"/>
        <end position="576"/>
    </location>
</feature>
<keyword evidence="5" id="KW-0539">Nucleus</keyword>
<dbReference type="InterPro" id="IPR037869">
    <property type="entry name" value="Spp1/CFP1"/>
</dbReference>
<dbReference type="InterPro" id="IPR013083">
    <property type="entry name" value="Znf_RING/FYVE/PHD"/>
</dbReference>
<dbReference type="GO" id="GO:0045893">
    <property type="term" value="P:positive regulation of DNA-templated transcription"/>
    <property type="evidence" value="ECO:0007669"/>
    <property type="project" value="TreeGrafter"/>
</dbReference>
<reference evidence="9" key="1">
    <citation type="journal article" date="2020" name="Stud. Mycol.">
        <title>101 Dothideomycetes genomes: a test case for predicting lifestyles and emergence of pathogens.</title>
        <authorList>
            <person name="Haridas S."/>
            <person name="Albert R."/>
            <person name="Binder M."/>
            <person name="Bloem J."/>
            <person name="Labutti K."/>
            <person name="Salamov A."/>
            <person name="Andreopoulos B."/>
            <person name="Baker S."/>
            <person name="Barry K."/>
            <person name="Bills G."/>
            <person name="Bluhm B."/>
            <person name="Cannon C."/>
            <person name="Castanera R."/>
            <person name="Culley D."/>
            <person name="Daum C."/>
            <person name="Ezra D."/>
            <person name="Gonzalez J."/>
            <person name="Henrissat B."/>
            <person name="Kuo A."/>
            <person name="Liang C."/>
            <person name="Lipzen A."/>
            <person name="Lutzoni F."/>
            <person name="Magnuson J."/>
            <person name="Mondo S."/>
            <person name="Nolan M."/>
            <person name="Ohm R."/>
            <person name="Pangilinan J."/>
            <person name="Park H.-J."/>
            <person name="Ramirez L."/>
            <person name="Alfaro M."/>
            <person name="Sun H."/>
            <person name="Tritt A."/>
            <person name="Yoshinaga Y."/>
            <person name="Zwiers L.-H."/>
            <person name="Turgeon B."/>
            <person name="Goodwin S."/>
            <person name="Spatafora J."/>
            <person name="Crous P."/>
            <person name="Grigoriev I."/>
        </authorList>
    </citation>
    <scope>NUCLEOTIDE SEQUENCE</scope>
    <source>
        <strain evidence="9">CBS 269.34</strain>
    </source>
</reference>
<sequence>MSNISALLNPEPAPQKPSQPSSHPPSRVASMDSYIPITTTFEAADALTALATGASNPLYPGAQDSYPPVPCPDARRHSSISSLIAPVEPLPPIEQAQAYSPTLDQYHHSSRSPDEQRRPSIISRTSSTNVLAPIHSLNSILNEQVKEEPEQASPSLQDTQPSPLPAIKPEPNGTPREGTPHSLKRKLDAETSSVGGTPSIRRSETPSSRTSKAAPLSKSQARLTSQAGTPVGSSPAPDRSSQAPVSDVEDSDGTNEDDDAIFCICRKPDNHRWMIACDGGCEDWFHGSCVNMRQDDENLIDKYICPNCETAGKFTTWKPMCRRDGCRQPARLTKGAVSKYCSDECGVLFFKNTVGRHSKRKSDTGTTGRRTKRKAHKDTDGEANMDDDEEEPSPRGGVLRTRDLKALAHSSEDIESFRKLGSGVLSPPATASPTKASFSDSPKLVNGFNHAEINGTMSAPSIPLNRAETEHLSALNVEKTGLQSRLSLLKDREKFVSLTREHAVRYAEREGLKPKELCGYDRRLAWSETEFAGWRASKIGKASLKHNTLEPADDDVAAESGAEEESAAEKDAGDDVDNSALCTKKRCARHTNWQKINLQDARLEEVEVFESIKRVEQEEKEVRERAMLRARADAAAKKIDAVPGRRAEGWVERVGA</sequence>
<comment type="subcellular location">
    <subcellularLocation>
        <location evidence="1">Nucleus</location>
    </subcellularLocation>
</comment>
<feature type="compositionally biased region" description="Polar residues" evidence="7">
    <location>
        <begin position="429"/>
        <end position="440"/>
    </location>
</feature>
<evidence type="ECO:0000256" key="4">
    <source>
        <dbReference type="ARBA" id="ARBA00022833"/>
    </source>
</evidence>
<dbReference type="SMART" id="SM00249">
    <property type="entry name" value="PHD"/>
    <property type="match status" value="1"/>
</dbReference>
<evidence type="ECO:0000256" key="6">
    <source>
        <dbReference type="PROSITE-ProRule" id="PRU00146"/>
    </source>
</evidence>
<dbReference type="InterPro" id="IPR019787">
    <property type="entry name" value="Znf_PHD-finger"/>
</dbReference>
<keyword evidence="3 6" id="KW-0863">Zinc-finger</keyword>
<dbReference type="GO" id="GO:0048188">
    <property type="term" value="C:Set1C/COMPASS complex"/>
    <property type="evidence" value="ECO:0007669"/>
    <property type="project" value="InterPro"/>
</dbReference>
<feature type="compositionally biased region" description="Polar residues" evidence="7">
    <location>
        <begin position="152"/>
        <end position="161"/>
    </location>
</feature>
<dbReference type="PROSITE" id="PS50016">
    <property type="entry name" value="ZF_PHD_2"/>
    <property type="match status" value="1"/>
</dbReference>
<organism evidence="9 10">
    <name type="scientific">Lophium mytilinum</name>
    <dbReference type="NCBI Taxonomy" id="390894"/>
    <lineage>
        <taxon>Eukaryota</taxon>
        <taxon>Fungi</taxon>
        <taxon>Dikarya</taxon>
        <taxon>Ascomycota</taxon>
        <taxon>Pezizomycotina</taxon>
        <taxon>Dothideomycetes</taxon>
        <taxon>Pleosporomycetidae</taxon>
        <taxon>Mytilinidiales</taxon>
        <taxon>Mytilinidiaceae</taxon>
        <taxon>Lophium</taxon>
    </lineage>
</organism>
<feature type="region of interest" description="Disordered" evidence="7">
    <location>
        <begin position="145"/>
        <end position="255"/>
    </location>
</feature>
<dbReference type="PANTHER" id="PTHR46174">
    <property type="entry name" value="CXXC-TYPE ZINC FINGER PROTEIN 1"/>
    <property type="match status" value="1"/>
</dbReference>
<evidence type="ECO:0000256" key="2">
    <source>
        <dbReference type="ARBA" id="ARBA00022723"/>
    </source>
</evidence>
<feature type="region of interest" description="Disordered" evidence="7">
    <location>
        <begin position="421"/>
        <end position="440"/>
    </location>
</feature>
<dbReference type="PROSITE" id="PS01359">
    <property type="entry name" value="ZF_PHD_1"/>
    <property type="match status" value="1"/>
</dbReference>
<feature type="compositionally biased region" description="Acidic residues" evidence="7">
    <location>
        <begin position="381"/>
        <end position="391"/>
    </location>
</feature>